<organism evidence="1">
    <name type="scientific">bioreactor metagenome</name>
    <dbReference type="NCBI Taxonomy" id="1076179"/>
    <lineage>
        <taxon>unclassified sequences</taxon>
        <taxon>metagenomes</taxon>
        <taxon>ecological metagenomes</taxon>
    </lineage>
</organism>
<dbReference type="PANTHER" id="PTHR35276">
    <property type="entry name" value="S-ADENOSYL-L-METHIONINE-DEPENDENT METHYLTRANSFERASES SUPERFAMILY PROTEIN"/>
    <property type="match status" value="1"/>
</dbReference>
<name>A0A644ZWA6_9ZZZZ</name>
<dbReference type="Gene3D" id="3.40.50.150">
    <property type="entry name" value="Vaccinia Virus protein VP39"/>
    <property type="match status" value="1"/>
</dbReference>
<accession>A0A644ZWA6</accession>
<dbReference type="InterPro" id="IPR010719">
    <property type="entry name" value="MnmM_MeTrfase"/>
</dbReference>
<dbReference type="InterPro" id="IPR029063">
    <property type="entry name" value="SAM-dependent_MTases_sf"/>
</dbReference>
<sequence length="187" mass="20519">MFFKNALDISHRIIEMIVAKGDIVVDATAGNGNDTLFLAKLVGLEGKVFAFDIQDMALENTKKRLENNSADKSVILIKDSHENMDMHVPKGIKAIMFNLGYLPGGDHSIGTKAASTIKAIEKSLDLLKPGGVIMIAVYYGGDSGFDEKEAIMEYVKSIDYKKAIVLVHEFVNQINCPPIAICIEKCR</sequence>
<dbReference type="CDD" id="cd02440">
    <property type="entry name" value="AdoMet_MTases"/>
    <property type="match status" value="1"/>
</dbReference>
<dbReference type="AlphaFoldDB" id="A0A644ZWA6"/>
<proteinExistence type="predicted"/>
<dbReference type="SUPFAM" id="SSF53335">
    <property type="entry name" value="S-adenosyl-L-methionine-dependent methyltransferases"/>
    <property type="match status" value="1"/>
</dbReference>
<dbReference type="Pfam" id="PF06962">
    <property type="entry name" value="rRNA_methylase"/>
    <property type="match status" value="1"/>
</dbReference>
<comment type="caution">
    <text evidence="1">The sequence shown here is derived from an EMBL/GenBank/DDBJ whole genome shotgun (WGS) entry which is preliminary data.</text>
</comment>
<gene>
    <name evidence="1" type="ORF">SDC9_91722</name>
</gene>
<evidence type="ECO:0000313" key="1">
    <source>
        <dbReference type="EMBL" id="MPM45037.1"/>
    </source>
</evidence>
<dbReference type="PANTHER" id="PTHR35276:SF1">
    <property type="entry name" value="TRNA (MNM(5)S(2)U34)-METHYLTRANSFERASE, CHLOROPLASTIC"/>
    <property type="match status" value="1"/>
</dbReference>
<dbReference type="EMBL" id="VSSQ01010720">
    <property type="protein sequence ID" value="MPM45037.1"/>
    <property type="molecule type" value="Genomic_DNA"/>
</dbReference>
<reference evidence="1" key="1">
    <citation type="submission" date="2019-08" db="EMBL/GenBank/DDBJ databases">
        <authorList>
            <person name="Kucharzyk K."/>
            <person name="Murdoch R.W."/>
            <person name="Higgins S."/>
            <person name="Loffler F."/>
        </authorList>
    </citation>
    <scope>NUCLEOTIDE SEQUENCE</scope>
</reference>
<protein>
    <submittedName>
        <fullName evidence="1">Uncharacterized protein</fullName>
    </submittedName>
</protein>